<dbReference type="Pfam" id="PF02837">
    <property type="entry name" value="Glyco_hydro_2_N"/>
    <property type="match status" value="1"/>
</dbReference>
<keyword evidence="10" id="KW-0732">Signal</keyword>
<feature type="chain" id="PRO_5036503165" description="beta-galactosidase" evidence="10">
    <location>
        <begin position="21"/>
        <end position="921"/>
    </location>
</feature>
<gene>
    <name evidence="16" type="ORF">SAMN05444410_11150</name>
</gene>
<feature type="domain" description="Glycosyl hydrolases family 2 sugar binding" evidence="13">
    <location>
        <begin position="53"/>
        <end position="181"/>
    </location>
</feature>
<comment type="caution">
    <text evidence="16">The sequence shown here is derived from an EMBL/GenBank/DDBJ whole genome shotgun (WGS) entry which is preliminary data.</text>
</comment>
<evidence type="ECO:0000313" key="16">
    <source>
        <dbReference type="EMBL" id="SDX22426.1"/>
    </source>
</evidence>
<evidence type="ECO:0000256" key="2">
    <source>
        <dbReference type="ARBA" id="ARBA00001913"/>
    </source>
</evidence>
<dbReference type="PRINTS" id="PR00132">
    <property type="entry name" value="GLHYDRLASE2"/>
</dbReference>
<dbReference type="Pfam" id="PF02836">
    <property type="entry name" value="Glyco_hydro_2_C"/>
    <property type="match status" value="1"/>
</dbReference>
<evidence type="ECO:0000256" key="3">
    <source>
        <dbReference type="ARBA" id="ARBA00007401"/>
    </source>
</evidence>
<dbReference type="SUPFAM" id="SSF49303">
    <property type="entry name" value="beta-Galactosidase/glucuronidase domain"/>
    <property type="match status" value="2"/>
</dbReference>
<comment type="similarity">
    <text evidence="3">Belongs to the glycosyl hydrolase 2 family.</text>
</comment>
<dbReference type="InterPro" id="IPR008979">
    <property type="entry name" value="Galactose-bd-like_sf"/>
</dbReference>
<dbReference type="InterPro" id="IPR014718">
    <property type="entry name" value="GH-type_carb-bd"/>
</dbReference>
<dbReference type="InterPro" id="IPR050347">
    <property type="entry name" value="Bact_Beta-galactosidase"/>
</dbReference>
<dbReference type="Pfam" id="PF02929">
    <property type="entry name" value="Bgal_small_N"/>
    <property type="match status" value="1"/>
</dbReference>
<name>A0A8X8IGD6_9BACT</name>
<feature type="signal peptide" evidence="10">
    <location>
        <begin position="1"/>
        <end position="20"/>
    </location>
</feature>
<comment type="cofactor">
    <cofactor evidence="2">
        <name>Ca(2+)</name>
        <dbReference type="ChEBI" id="CHEBI:29108"/>
    </cofactor>
</comment>
<dbReference type="InterPro" id="IPR017853">
    <property type="entry name" value="GH"/>
</dbReference>
<keyword evidence="17" id="KW-1185">Reference proteome</keyword>
<evidence type="ECO:0000256" key="9">
    <source>
        <dbReference type="ARBA" id="ARBA00032230"/>
    </source>
</evidence>
<dbReference type="RefSeq" id="WP_092724482.1">
    <property type="nucleotide sequence ID" value="NZ_FNNO01000011.1"/>
</dbReference>
<evidence type="ECO:0000256" key="5">
    <source>
        <dbReference type="ARBA" id="ARBA00012756"/>
    </source>
</evidence>
<keyword evidence="6" id="KW-0378">Hydrolase</keyword>
<organism evidence="16 17">
    <name type="scientific">Hydrobacter penzbergensis</name>
    <dbReference type="NCBI Taxonomy" id="1235997"/>
    <lineage>
        <taxon>Bacteria</taxon>
        <taxon>Pseudomonadati</taxon>
        <taxon>Bacteroidota</taxon>
        <taxon>Chitinophagia</taxon>
        <taxon>Chitinophagales</taxon>
        <taxon>Chitinophagaceae</taxon>
        <taxon>Hydrobacter</taxon>
    </lineage>
</organism>
<dbReference type="Proteomes" id="UP000198711">
    <property type="component" value="Unassembled WGS sequence"/>
</dbReference>
<feature type="domain" description="Glycoside hydrolase family 2 catalytic" evidence="12">
    <location>
        <begin position="289"/>
        <end position="507"/>
    </location>
</feature>
<dbReference type="InterPro" id="IPR011013">
    <property type="entry name" value="Gal_mutarotase_sf_dom"/>
</dbReference>
<evidence type="ECO:0000256" key="1">
    <source>
        <dbReference type="ARBA" id="ARBA00001412"/>
    </source>
</evidence>
<keyword evidence="8" id="KW-0326">Glycosidase</keyword>
<dbReference type="SUPFAM" id="SSF74650">
    <property type="entry name" value="Galactose mutarotase-like"/>
    <property type="match status" value="1"/>
</dbReference>
<reference evidence="16 17" key="1">
    <citation type="submission" date="2016-10" db="EMBL/GenBank/DDBJ databases">
        <authorList>
            <person name="Varghese N."/>
            <person name="Submissions S."/>
        </authorList>
    </citation>
    <scope>NUCLEOTIDE SEQUENCE [LARGE SCALE GENOMIC DNA]</scope>
    <source>
        <strain evidence="16 17">DSM 25353</strain>
    </source>
</reference>
<dbReference type="InterPro" id="IPR032312">
    <property type="entry name" value="LacZ_4"/>
</dbReference>
<dbReference type="InterPro" id="IPR006102">
    <property type="entry name" value="Ig-like_GH2"/>
</dbReference>
<dbReference type="PANTHER" id="PTHR46323:SF2">
    <property type="entry name" value="BETA-GALACTOSIDASE"/>
    <property type="match status" value="1"/>
</dbReference>
<dbReference type="SUPFAM" id="SSF49785">
    <property type="entry name" value="Galactose-binding domain-like"/>
    <property type="match status" value="1"/>
</dbReference>
<dbReference type="InterPro" id="IPR036156">
    <property type="entry name" value="Beta-gal/glucu_dom_sf"/>
</dbReference>
<keyword evidence="7" id="KW-0106">Calcium</keyword>
<dbReference type="InterPro" id="IPR006101">
    <property type="entry name" value="Glyco_hydro_2"/>
</dbReference>
<evidence type="ECO:0000259" key="15">
    <source>
        <dbReference type="Pfam" id="PF16353"/>
    </source>
</evidence>
<dbReference type="InterPro" id="IPR006103">
    <property type="entry name" value="Glyco_hydro_2_cat"/>
</dbReference>
<feature type="domain" description="Beta-galactosidase" evidence="15">
    <location>
        <begin position="558"/>
        <end position="628"/>
    </location>
</feature>
<feature type="domain" description="Glycoside hydrolase family 2 immunoglobulin-like beta-sandwich" evidence="11">
    <location>
        <begin position="187"/>
        <end position="286"/>
    </location>
</feature>
<feature type="domain" description="Beta galactosidase small chain/" evidence="14">
    <location>
        <begin position="730"/>
        <end position="839"/>
    </location>
</feature>
<sequence length="921" mass="104549">MKNYFFLFLLCLGGYCTASAQETIIQYLSGTDKDHTVQWDFFCTGGMNSGKWEKIAVPSNWELQGFGAYNYGHDKVKADEEGLYKHAFKVPALKKGKRVFIVFEGSMTDTEVKINGHLAGAVHQGSFYQFKYDITSLIKPGESNLLEVRVSKMSANASVNKAERNGDYWVFGGIYRPVYLEIVPETFIERVAIDAKADGSFNMDVYHAHAHEGQVIEAQIQKLSGEHVGKLFSKKVKGDKEKTSLHIKIDHPLQWSPEFPNLYRVLVTIKDTKNVIHQVKQSFGFRTVEVKPKEGIYINGAKVMFKGADRHSFWPESGRALSRDVHLMDIRLMKEMNMNAVRMSHYPPDQQFLYLCDSLGLFVLDELNGWQKSYDTATAKRLVKEMVVRDVNHPSVVVWDNGNEGGWNTAIDDDFKLYDPQKRIVIHPWQQFGSTDTKHYPDYQYIQASAEKGEEIFFPTEFLHGLYDGGLGAGLDDYWNLMLRHPRSAGGFLWALLDEGVVRTDKNGVYDTDGNHAPDGILGPHREKEASFYTIKEIWSPVYIAPRLNKPGFNDKLDIENRYMFTNLNQCRFEWKLLSFPSPKDATTLSKVIAEGQATISSLKPGKKGVLDLHLPAAKNKADALYLTAYDPNYREIFTWSWLLRTPQQTADRLLRPAVNASAVKTKDADSSLVVSSDHINYYFNKRTGLLQRVIKGNTVISLSGGPVLAGVDCRLDELTHRDSANSHIIACTYSGDASLHVRWTFHPGQPVKLEYTYVQTGEVNFSGITFNYPEEKITGMKWLGRGPYRVWKNRMKGMQMGVWHKAYNNAVTGETWDYPEFKGYHAAWSWAVIENKEAPFTVFTENENTFLQMGKPKRPKDAPLNNNVVPEFPNGELGFLQTISPIGTKFKPANEKMGPQSEKNKLSADPVHGVLWFDFR</sequence>
<dbReference type="AlphaFoldDB" id="A0A8X8IGD6"/>
<evidence type="ECO:0000259" key="13">
    <source>
        <dbReference type="Pfam" id="PF02837"/>
    </source>
</evidence>
<dbReference type="Gene3D" id="3.20.20.80">
    <property type="entry name" value="Glycosidases"/>
    <property type="match status" value="1"/>
</dbReference>
<dbReference type="SUPFAM" id="SSF51445">
    <property type="entry name" value="(Trans)glycosidases"/>
    <property type="match status" value="1"/>
</dbReference>
<dbReference type="EC" id="3.2.1.23" evidence="5"/>
<dbReference type="InterPro" id="IPR006104">
    <property type="entry name" value="Glyco_hydro_2_N"/>
</dbReference>
<evidence type="ECO:0000256" key="10">
    <source>
        <dbReference type="SAM" id="SignalP"/>
    </source>
</evidence>
<dbReference type="GO" id="GO:0009341">
    <property type="term" value="C:beta-galactosidase complex"/>
    <property type="evidence" value="ECO:0007669"/>
    <property type="project" value="InterPro"/>
</dbReference>
<dbReference type="Pfam" id="PF00703">
    <property type="entry name" value="Glyco_hydro_2"/>
    <property type="match status" value="1"/>
</dbReference>
<dbReference type="InterPro" id="IPR004199">
    <property type="entry name" value="B-gal_small/dom_5"/>
</dbReference>
<evidence type="ECO:0000256" key="4">
    <source>
        <dbReference type="ARBA" id="ARBA00011245"/>
    </source>
</evidence>
<dbReference type="Gene3D" id="2.60.40.10">
    <property type="entry name" value="Immunoglobulins"/>
    <property type="match status" value="2"/>
</dbReference>
<proteinExistence type="inferred from homology"/>
<comment type="subunit">
    <text evidence="4">Monomer.</text>
</comment>
<evidence type="ECO:0000313" key="17">
    <source>
        <dbReference type="Proteomes" id="UP000198711"/>
    </source>
</evidence>
<dbReference type="Gene3D" id="2.70.98.10">
    <property type="match status" value="1"/>
</dbReference>
<evidence type="ECO:0000259" key="11">
    <source>
        <dbReference type="Pfam" id="PF00703"/>
    </source>
</evidence>
<evidence type="ECO:0000256" key="8">
    <source>
        <dbReference type="ARBA" id="ARBA00023295"/>
    </source>
</evidence>
<evidence type="ECO:0000256" key="7">
    <source>
        <dbReference type="ARBA" id="ARBA00022837"/>
    </source>
</evidence>
<dbReference type="Gene3D" id="2.60.120.260">
    <property type="entry name" value="Galactose-binding domain-like"/>
    <property type="match status" value="1"/>
</dbReference>
<dbReference type="GO" id="GO:0005990">
    <property type="term" value="P:lactose catabolic process"/>
    <property type="evidence" value="ECO:0007669"/>
    <property type="project" value="TreeGrafter"/>
</dbReference>
<evidence type="ECO:0000259" key="14">
    <source>
        <dbReference type="Pfam" id="PF02929"/>
    </source>
</evidence>
<dbReference type="EMBL" id="FNNO01000011">
    <property type="protein sequence ID" value="SDX22426.1"/>
    <property type="molecule type" value="Genomic_DNA"/>
</dbReference>
<comment type="catalytic activity">
    <reaction evidence="1">
        <text>Hydrolysis of terminal non-reducing beta-D-galactose residues in beta-D-galactosides.</text>
        <dbReference type="EC" id="3.2.1.23"/>
    </reaction>
</comment>
<accession>A0A8X8IGD6</accession>
<evidence type="ECO:0000256" key="6">
    <source>
        <dbReference type="ARBA" id="ARBA00022801"/>
    </source>
</evidence>
<protein>
    <recommendedName>
        <fullName evidence="5">beta-galactosidase</fullName>
        <ecNumber evidence="5">3.2.1.23</ecNumber>
    </recommendedName>
    <alternativeName>
        <fullName evidence="9">Lactase</fullName>
    </alternativeName>
</protein>
<dbReference type="GO" id="GO:0030246">
    <property type="term" value="F:carbohydrate binding"/>
    <property type="evidence" value="ECO:0007669"/>
    <property type="project" value="InterPro"/>
</dbReference>
<evidence type="ECO:0000259" key="12">
    <source>
        <dbReference type="Pfam" id="PF02836"/>
    </source>
</evidence>
<dbReference type="InterPro" id="IPR013783">
    <property type="entry name" value="Ig-like_fold"/>
</dbReference>
<dbReference type="PANTHER" id="PTHR46323">
    <property type="entry name" value="BETA-GALACTOSIDASE"/>
    <property type="match status" value="1"/>
</dbReference>
<dbReference type="GO" id="GO:0004565">
    <property type="term" value="F:beta-galactosidase activity"/>
    <property type="evidence" value="ECO:0007669"/>
    <property type="project" value="UniProtKB-EC"/>
</dbReference>
<dbReference type="Pfam" id="PF16353">
    <property type="entry name" value="LacZ_4"/>
    <property type="match status" value="1"/>
</dbReference>